<organism evidence="2 3">
    <name type="scientific">Cylindrodendrum hubeiense</name>
    <dbReference type="NCBI Taxonomy" id="595255"/>
    <lineage>
        <taxon>Eukaryota</taxon>
        <taxon>Fungi</taxon>
        <taxon>Dikarya</taxon>
        <taxon>Ascomycota</taxon>
        <taxon>Pezizomycotina</taxon>
        <taxon>Sordariomycetes</taxon>
        <taxon>Hypocreomycetidae</taxon>
        <taxon>Hypocreales</taxon>
        <taxon>Nectriaceae</taxon>
        <taxon>Cylindrodendrum</taxon>
    </lineage>
</organism>
<dbReference type="Pfam" id="PF07859">
    <property type="entry name" value="Abhydrolase_3"/>
    <property type="match status" value="1"/>
</dbReference>
<proteinExistence type="predicted"/>
<protein>
    <recommendedName>
        <fullName evidence="1">Alpha/beta hydrolase fold-3 domain-containing protein</fullName>
    </recommendedName>
</protein>
<accession>A0A9P5LGW5</accession>
<dbReference type="Gene3D" id="3.40.50.1820">
    <property type="entry name" value="alpha/beta hydrolase"/>
    <property type="match status" value="1"/>
</dbReference>
<dbReference type="OrthoDB" id="19653at2759"/>
<dbReference type="AlphaFoldDB" id="A0A9P5LGW5"/>
<keyword evidence="3" id="KW-1185">Reference proteome</keyword>
<evidence type="ECO:0000313" key="3">
    <source>
        <dbReference type="Proteomes" id="UP000722485"/>
    </source>
</evidence>
<gene>
    <name evidence="2" type="ORF">G7Z17_g4696</name>
</gene>
<feature type="domain" description="Alpha/beta hydrolase fold-3" evidence="1">
    <location>
        <begin position="79"/>
        <end position="282"/>
    </location>
</feature>
<sequence length="313" mass="34536">MAEHGFFQYLRLKLIVSLFRFMTFRRRLAGIEKDLAISDNPDRKLVQIPSRDTGRFIEAWLYSPPGSNTSPQAKKPVLINWHGSGFIFSNLSTDVAFCSRITRDTGALVLDADYRKGPEVPFPGAFHDVEDTLKWVASQPEHFDLQRVGVSGFSAGGTLALIAASSLRKQFVPLEISLVIAVYPGTDLAVDPATKTVPNPIRPIPAWAAAIFNDCYVPDVSLRTDPRVSPAFADPASFPATVAMITCEGDIFAPEGIKLAEKLVDGQRKVININIKGVRHGFNHAAEPGTNDWEQREYLHKVSIETVKEAFSL</sequence>
<dbReference type="Proteomes" id="UP000722485">
    <property type="component" value="Unassembled WGS sequence"/>
</dbReference>
<reference evidence="2" key="1">
    <citation type="submission" date="2020-03" db="EMBL/GenBank/DDBJ databases">
        <title>Draft Genome Sequence of Cylindrodendrum hubeiense.</title>
        <authorList>
            <person name="Buettner E."/>
            <person name="Kellner H."/>
        </authorList>
    </citation>
    <scope>NUCLEOTIDE SEQUENCE</scope>
    <source>
        <strain evidence="2">IHI 201604</strain>
    </source>
</reference>
<dbReference type="GO" id="GO:0016787">
    <property type="term" value="F:hydrolase activity"/>
    <property type="evidence" value="ECO:0007669"/>
    <property type="project" value="InterPro"/>
</dbReference>
<name>A0A9P5LGW5_9HYPO</name>
<evidence type="ECO:0000259" key="1">
    <source>
        <dbReference type="Pfam" id="PF07859"/>
    </source>
</evidence>
<dbReference type="InterPro" id="IPR013094">
    <property type="entry name" value="AB_hydrolase_3"/>
</dbReference>
<dbReference type="InterPro" id="IPR050466">
    <property type="entry name" value="Carboxylest/Gibb_receptor"/>
</dbReference>
<evidence type="ECO:0000313" key="2">
    <source>
        <dbReference type="EMBL" id="KAF7551852.1"/>
    </source>
</evidence>
<dbReference type="InterPro" id="IPR029058">
    <property type="entry name" value="AB_hydrolase_fold"/>
</dbReference>
<comment type="caution">
    <text evidence="2">The sequence shown here is derived from an EMBL/GenBank/DDBJ whole genome shotgun (WGS) entry which is preliminary data.</text>
</comment>
<dbReference type="SUPFAM" id="SSF53474">
    <property type="entry name" value="alpha/beta-Hydrolases"/>
    <property type="match status" value="1"/>
</dbReference>
<dbReference type="PANTHER" id="PTHR23024">
    <property type="entry name" value="ARYLACETAMIDE DEACETYLASE"/>
    <property type="match status" value="1"/>
</dbReference>
<dbReference type="PANTHER" id="PTHR23024:SF242">
    <property type="entry name" value="ALPHA_BETA HYDROLASE FOLD-3 DOMAIN-CONTAINING PROTEIN-RELATED"/>
    <property type="match status" value="1"/>
</dbReference>
<dbReference type="EMBL" id="JAANBB010000070">
    <property type="protein sequence ID" value="KAF7551852.1"/>
    <property type="molecule type" value="Genomic_DNA"/>
</dbReference>